<keyword evidence="2" id="KW-1185">Reference proteome</keyword>
<dbReference type="EMBL" id="ML994030">
    <property type="protein sequence ID" value="KAF2200270.1"/>
    <property type="molecule type" value="Genomic_DNA"/>
</dbReference>
<evidence type="ECO:0000313" key="1">
    <source>
        <dbReference type="EMBL" id="KAF2200270.1"/>
    </source>
</evidence>
<evidence type="ECO:0000313" key="2">
    <source>
        <dbReference type="Proteomes" id="UP000799536"/>
    </source>
</evidence>
<name>A0A9P4MXW0_9PLEO</name>
<proteinExistence type="predicted"/>
<dbReference type="Gene3D" id="3.30.70.100">
    <property type="match status" value="1"/>
</dbReference>
<organism evidence="1 2">
    <name type="scientific">Delitschia confertaspora ATCC 74209</name>
    <dbReference type="NCBI Taxonomy" id="1513339"/>
    <lineage>
        <taxon>Eukaryota</taxon>
        <taxon>Fungi</taxon>
        <taxon>Dikarya</taxon>
        <taxon>Ascomycota</taxon>
        <taxon>Pezizomycotina</taxon>
        <taxon>Dothideomycetes</taxon>
        <taxon>Pleosporomycetidae</taxon>
        <taxon>Pleosporales</taxon>
        <taxon>Delitschiaceae</taxon>
        <taxon>Delitschia</taxon>
    </lineage>
</organism>
<protein>
    <recommendedName>
        <fullName evidence="3">ABM domain-containing protein</fullName>
    </recommendedName>
</protein>
<reference evidence="1" key="1">
    <citation type="journal article" date="2020" name="Stud. Mycol.">
        <title>101 Dothideomycetes genomes: a test case for predicting lifestyles and emergence of pathogens.</title>
        <authorList>
            <person name="Haridas S."/>
            <person name="Albert R."/>
            <person name="Binder M."/>
            <person name="Bloem J."/>
            <person name="Labutti K."/>
            <person name="Salamov A."/>
            <person name="Andreopoulos B."/>
            <person name="Baker S."/>
            <person name="Barry K."/>
            <person name="Bills G."/>
            <person name="Bluhm B."/>
            <person name="Cannon C."/>
            <person name="Castanera R."/>
            <person name="Culley D."/>
            <person name="Daum C."/>
            <person name="Ezra D."/>
            <person name="Gonzalez J."/>
            <person name="Henrissat B."/>
            <person name="Kuo A."/>
            <person name="Liang C."/>
            <person name="Lipzen A."/>
            <person name="Lutzoni F."/>
            <person name="Magnuson J."/>
            <person name="Mondo S."/>
            <person name="Nolan M."/>
            <person name="Ohm R."/>
            <person name="Pangilinan J."/>
            <person name="Park H.-J."/>
            <person name="Ramirez L."/>
            <person name="Alfaro M."/>
            <person name="Sun H."/>
            <person name="Tritt A."/>
            <person name="Yoshinaga Y."/>
            <person name="Zwiers L.-H."/>
            <person name="Turgeon B."/>
            <person name="Goodwin S."/>
            <person name="Spatafora J."/>
            <person name="Crous P."/>
            <person name="Grigoriev I."/>
        </authorList>
    </citation>
    <scope>NUCLEOTIDE SEQUENCE</scope>
    <source>
        <strain evidence="1">ATCC 74209</strain>
    </source>
</reference>
<sequence length="133" mass="15605">MTTKQDTSDSTTPLSLSLHVKITIAPSNLQPFLDALRPVYESVISEPENLFFEAYTSTTKDEQTGEELQLIKFVENWVGTPEWFMTVQMQKPYYKEYRETTVPMFVRPREHEFWSRLPGKEWVSVKPSMYSDL</sequence>
<dbReference type="SUPFAM" id="SSF54909">
    <property type="entry name" value="Dimeric alpha+beta barrel"/>
    <property type="match status" value="1"/>
</dbReference>
<accession>A0A9P4MXW0</accession>
<dbReference type="Proteomes" id="UP000799536">
    <property type="component" value="Unassembled WGS sequence"/>
</dbReference>
<dbReference type="OrthoDB" id="4126315at2759"/>
<dbReference type="AlphaFoldDB" id="A0A9P4MXW0"/>
<gene>
    <name evidence="1" type="ORF">GQ43DRAFT_441713</name>
</gene>
<dbReference type="InterPro" id="IPR011008">
    <property type="entry name" value="Dimeric_a/b-barrel"/>
</dbReference>
<evidence type="ECO:0008006" key="3">
    <source>
        <dbReference type="Google" id="ProtNLM"/>
    </source>
</evidence>
<comment type="caution">
    <text evidence="1">The sequence shown here is derived from an EMBL/GenBank/DDBJ whole genome shotgun (WGS) entry which is preliminary data.</text>
</comment>